<sequence>MSRSSPSLSHSLALSTSTTFAPSQATRTMSATREADGSSVVEGNAAREYCVGAIVLVDVKVRALCDLTRSALRRLRVPPPAPFHQPSLPPSRRPITSVPSISPLGPPSPPSEAPLFRRRAALRSVTSLRPVAHLLRPSSPDVAPSAVRHPPQPTLESRCPRAVHNPPSRRYGGHHMCSAFLERIATRPGASNASSSSFSSVIPGTAILGFHRRHEDRPLRFRVKRKGAGILTVEACCAAEATSRGSARCPPLTLDDTHLPTADSQSCRLRVGGYVQTDAHARGGRRLAPPISGSSRHSHSIGALSALGRATRRRRHLAAPPRGICLGRVAPIHLRQTCVSLRTHATAWVVSFSADASRRWAACHEVARRLGGQQRLRGRSGTQTSLRRVQKDTAEIPGRVVPSRAENLECEVHS</sequence>
<gene>
    <name evidence="2" type="ORF">HYPSUDRAFT_208771</name>
</gene>
<organism evidence="2 3">
    <name type="scientific">Hypholoma sublateritium (strain FD-334 SS-4)</name>
    <dbReference type="NCBI Taxonomy" id="945553"/>
    <lineage>
        <taxon>Eukaryota</taxon>
        <taxon>Fungi</taxon>
        <taxon>Dikarya</taxon>
        <taxon>Basidiomycota</taxon>
        <taxon>Agaricomycotina</taxon>
        <taxon>Agaricomycetes</taxon>
        <taxon>Agaricomycetidae</taxon>
        <taxon>Agaricales</taxon>
        <taxon>Agaricineae</taxon>
        <taxon>Strophariaceae</taxon>
        <taxon>Hypholoma</taxon>
    </lineage>
</organism>
<evidence type="ECO:0000256" key="1">
    <source>
        <dbReference type="SAM" id="MobiDB-lite"/>
    </source>
</evidence>
<name>A0A0D2P131_HYPSF</name>
<feature type="compositionally biased region" description="Low complexity" evidence="1">
    <location>
        <begin position="1"/>
        <end position="23"/>
    </location>
</feature>
<dbReference type="EMBL" id="KN817683">
    <property type="protein sequence ID" value="KJA14350.1"/>
    <property type="molecule type" value="Genomic_DNA"/>
</dbReference>
<dbReference type="Proteomes" id="UP000054270">
    <property type="component" value="Unassembled WGS sequence"/>
</dbReference>
<accession>A0A0D2P131</accession>
<reference evidence="3" key="1">
    <citation type="submission" date="2014-04" db="EMBL/GenBank/DDBJ databases">
        <title>Evolutionary Origins and Diversification of the Mycorrhizal Mutualists.</title>
        <authorList>
            <consortium name="DOE Joint Genome Institute"/>
            <consortium name="Mycorrhizal Genomics Consortium"/>
            <person name="Kohler A."/>
            <person name="Kuo A."/>
            <person name="Nagy L.G."/>
            <person name="Floudas D."/>
            <person name="Copeland A."/>
            <person name="Barry K.W."/>
            <person name="Cichocki N."/>
            <person name="Veneault-Fourrey C."/>
            <person name="LaButti K."/>
            <person name="Lindquist E.A."/>
            <person name="Lipzen A."/>
            <person name="Lundell T."/>
            <person name="Morin E."/>
            <person name="Murat C."/>
            <person name="Riley R."/>
            <person name="Ohm R."/>
            <person name="Sun H."/>
            <person name="Tunlid A."/>
            <person name="Henrissat B."/>
            <person name="Grigoriev I.V."/>
            <person name="Hibbett D.S."/>
            <person name="Martin F."/>
        </authorList>
    </citation>
    <scope>NUCLEOTIDE SEQUENCE [LARGE SCALE GENOMIC DNA]</scope>
    <source>
        <strain evidence="3">FD-334 SS-4</strain>
    </source>
</reference>
<feature type="region of interest" description="Disordered" evidence="1">
    <location>
        <begin position="136"/>
        <end position="167"/>
    </location>
</feature>
<feature type="compositionally biased region" description="Pro residues" evidence="1">
    <location>
        <begin position="77"/>
        <end position="92"/>
    </location>
</feature>
<keyword evidence="3" id="KW-1185">Reference proteome</keyword>
<dbReference type="AlphaFoldDB" id="A0A0D2P131"/>
<evidence type="ECO:0000313" key="3">
    <source>
        <dbReference type="Proteomes" id="UP000054270"/>
    </source>
</evidence>
<protein>
    <submittedName>
        <fullName evidence="2">Uncharacterized protein</fullName>
    </submittedName>
</protein>
<evidence type="ECO:0000313" key="2">
    <source>
        <dbReference type="EMBL" id="KJA14350.1"/>
    </source>
</evidence>
<feature type="region of interest" description="Disordered" evidence="1">
    <location>
        <begin position="1"/>
        <end position="40"/>
    </location>
</feature>
<feature type="region of interest" description="Disordered" evidence="1">
    <location>
        <begin position="77"/>
        <end position="114"/>
    </location>
</feature>
<proteinExistence type="predicted"/>